<accession>A0A0M0KNF4</accession>
<feature type="transmembrane region" description="Helical" evidence="1">
    <location>
        <begin position="178"/>
        <end position="196"/>
    </location>
</feature>
<dbReference type="STRING" id="284581.AMD01_21540"/>
<feature type="transmembrane region" description="Helical" evidence="1">
    <location>
        <begin position="144"/>
        <end position="166"/>
    </location>
</feature>
<dbReference type="OrthoDB" id="2894298at2"/>
<sequence>MKKILQNVVLSSLMVLVFMFSSQTHVFASSDIPDFVPKQGDMKIEAKRIDSGTSFMSDTLNGLLPKVMDVGIKVITIMFVAAVIVMAFALLMKNGQWTKIGTGVMMGSFVAIILLRVVPIFMLTSDKMNITLFVNATLNLLKHISFVAAIGMVIIGLFIRFLHQLLNHPDYFRWSKRLYIGAIILTILSTFIPVLFTSV</sequence>
<proteinExistence type="predicted"/>
<evidence type="ECO:0000256" key="2">
    <source>
        <dbReference type="SAM" id="SignalP"/>
    </source>
</evidence>
<feature type="transmembrane region" description="Helical" evidence="1">
    <location>
        <begin position="103"/>
        <end position="124"/>
    </location>
</feature>
<evidence type="ECO:0008006" key="5">
    <source>
        <dbReference type="Google" id="ProtNLM"/>
    </source>
</evidence>
<dbReference type="EMBL" id="LILC01000036">
    <property type="protein sequence ID" value="KOO40335.1"/>
    <property type="molecule type" value="Genomic_DNA"/>
</dbReference>
<reference evidence="4" key="1">
    <citation type="submission" date="2015-08" db="EMBL/GenBank/DDBJ databases">
        <title>Fjat-14210 dsm16467.</title>
        <authorList>
            <person name="Liu B."/>
            <person name="Wang J."/>
            <person name="Zhu Y."/>
            <person name="Liu G."/>
            <person name="Chen Q."/>
            <person name="Chen Z."/>
            <person name="Lan J."/>
            <person name="Che J."/>
            <person name="Ge C."/>
            <person name="Shi H."/>
            <person name="Pan Z."/>
            <person name="Liu X."/>
        </authorList>
    </citation>
    <scope>NUCLEOTIDE SEQUENCE [LARGE SCALE GENOMIC DNA]</scope>
    <source>
        <strain evidence="4">DSM 16467</strain>
    </source>
</reference>
<dbReference type="Proteomes" id="UP000037558">
    <property type="component" value="Unassembled WGS sequence"/>
</dbReference>
<evidence type="ECO:0000256" key="1">
    <source>
        <dbReference type="SAM" id="Phobius"/>
    </source>
</evidence>
<keyword evidence="4" id="KW-1185">Reference proteome</keyword>
<feature type="signal peptide" evidence="2">
    <location>
        <begin position="1"/>
        <end position="28"/>
    </location>
</feature>
<evidence type="ECO:0000313" key="3">
    <source>
        <dbReference type="EMBL" id="KOO40335.1"/>
    </source>
</evidence>
<feature type="transmembrane region" description="Helical" evidence="1">
    <location>
        <begin position="70"/>
        <end position="91"/>
    </location>
</feature>
<protein>
    <recommendedName>
        <fullName evidence="5">Yip1 domain-containing protein</fullName>
    </recommendedName>
</protein>
<dbReference type="AlphaFoldDB" id="A0A0M0KNF4"/>
<organism evidence="3 4">
    <name type="scientific">Priestia koreensis</name>
    <dbReference type="NCBI Taxonomy" id="284581"/>
    <lineage>
        <taxon>Bacteria</taxon>
        <taxon>Bacillati</taxon>
        <taxon>Bacillota</taxon>
        <taxon>Bacilli</taxon>
        <taxon>Bacillales</taxon>
        <taxon>Bacillaceae</taxon>
        <taxon>Priestia</taxon>
    </lineage>
</organism>
<keyword evidence="1" id="KW-0812">Transmembrane</keyword>
<name>A0A0M0KNF4_9BACI</name>
<gene>
    <name evidence="3" type="ORF">AMD01_21540</name>
</gene>
<keyword evidence="1" id="KW-0472">Membrane</keyword>
<comment type="caution">
    <text evidence="3">The sequence shown here is derived from an EMBL/GenBank/DDBJ whole genome shotgun (WGS) entry which is preliminary data.</text>
</comment>
<evidence type="ECO:0000313" key="4">
    <source>
        <dbReference type="Proteomes" id="UP000037558"/>
    </source>
</evidence>
<dbReference type="RefSeq" id="WP_053403503.1">
    <property type="nucleotide sequence ID" value="NZ_LILC01000036.1"/>
</dbReference>
<keyword evidence="1" id="KW-1133">Transmembrane helix</keyword>
<dbReference type="PATRIC" id="fig|284581.3.peg.1840"/>
<feature type="chain" id="PRO_5005602798" description="Yip1 domain-containing protein" evidence="2">
    <location>
        <begin position="29"/>
        <end position="199"/>
    </location>
</feature>
<keyword evidence="2" id="KW-0732">Signal</keyword>